<evidence type="ECO:0000313" key="1">
    <source>
        <dbReference type="EMBL" id="SHF03688.1"/>
    </source>
</evidence>
<keyword evidence="2" id="KW-1185">Reference proteome</keyword>
<protein>
    <submittedName>
        <fullName evidence="1">Spore coat associated protein JA (CotJA)</fullName>
    </submittedName>
</protein>
<sequence length="64" mass="7455">MYKEYNIEERPCCPGALARACVPFQIMNQVFSPREALQKGTLFPELYQPYVIKDDREGGCRYYG</sequence>
<dbReference type="InterPro" id="IPR020256">
    <property type="entry name" value="Spore_coat_CotJA"/>
</dbReference>
<dbReference type="STRING" id="1123404.SAMN02745784_02610"/>
<reference evidence="2" key="1">
    <citation type="submission" date="2016-11" db="EMBL/GenBank/DDBJ databases">
        <authorList>
            <person name="Varghese N."/>
            <person name="Submissions S."/>
        </authorList>
    </citation>
    <scope>NUCLEOTIDE SEQUENCE [LARGE SCALE GENOMIC DNA]</scope>
    <source>
        <strain evidence="2">DSM 18095</strain>
    </source>
</reference>
<dbReference type="EMBL" id="FQTY01000016">
    <property type="protein sequence ID" value="SHF03688.1"/>
    <property type="molecule type" value="Genomic_DNA"/>
</dbReference>
<dbReference type="RefSeq" id="WP_072977029.1">
    <property type="nucleotide sequence ID" value="NZ_FQTY01000016.1"/>
</dbReference>
<accession>A0A1M4YDH9</accession>
<dbReference type="Proteomes" id="UP000184114">
    <property type="component" value="Unassembled WGS sequence"/>
</dbReference>
<gene>
    <name evidence="1" type="ORF">SAMN02745784_02610</name>
</gene>
<dbReference type="GeneID" id="90995832"/>
<name>A0A1M4YDH9_9FIRM</name>
<proteinExistence type="predicted"/>
<dbReference type="Pfam" id="PF11007">
    <property type="entry name" value="CotJA"/>
    <property type="match status" value="1"/>
</dbReference>
<dbReference type="AlphaFoldDB" id="A0A1M4YDH9"/>
<organism evidence="1 2">
    <name type="scientific">Tissierella praeacuta DSM 18095</name>
    <dbReference type="NCBI Taxonomy" id="1123404"/>
    <lineage>
        <taxon>Bacteria</taxon>
        <taxon>Bacillati</taxon>
        <taxon>Bacillota</taxon>
        <taxon>Tissierellia</taxon>
        <taxon>Tissierellales</taxon>
        <taxon>Tissierellaceae</taxon>
        <taxon>Tissierella</taxon>
    </lineage>
</organism>
<evidence type="ECO:0000313" key="2">
    <source>
        <dbReference type="Proteomes" id="UP000184114"/>
    </source>
</evidence>